<comment type="caution">
    <text evidence="1">The sequence shown here is derived from an EMBL/GenBank/DDBJ whole genome shotgun (WGS) entry which is preliminary data.</text>
</comment>
<gene>
    <name evidence="1" type="ORF">GJV78_22635</name>
</gene>
<accession>A0A6L6IW54</accession>
<feature type="non-terminal residue" evidence="1">
    <location>
        <position position="207"/>
    </location>
</feature>
<evidence type="ECO:0000313" key="1">
    <source>
        <dbReference type="EMBL" id="MTH48963.1"/>
    </source>
</evidence>
<name>A0A6L6IW54_9ENTR</name>
<organism evidence="1 2">
    <name type="scientific">Intestinirhabdus alba</name>
    <dbReference type="NCBI Taxonomy" id="2899544"/>
    <lineage>
        <taxon>Bacteria</taxon>
        <taxon>Pseudomonadati</taxon>
        <taxon>Pseudomonadota</taxon>
        <taxon>Gammaproteobacteria</taxon>
        <taxon>Enterobacterales</taxon>
        <taxon>Enterobacteriaceae</taxon>
        <taxon>Intestinirhabdus</taxon>
    </lineage>
</organism>
<keyword evidence="2" id="KW-1185">Reference proteome</keyword>
<proteinExistence type="predicted"/>
<sequence>MKSLSLAVLGTGLLISYATSGQEWKSECISYYQMQLPDNLVVGLYPIEGFINPAKRPESNGYFITRRFSGNGITFGDKYDKATRDTVQAQFSSFYYGNYRLGISGESDKPIDFPEYRIRRVDSINFNKNVALQKEELNSKLFNEPMSAKTEFDRKHRSVLKDYQNAFVDYDYRGYTVYINSGRRLYHFWGRNDPDTGERTQTAEAQV</sequence>
<reference evidence="1 2" key="1">
    <citation type="submission" date="2019-11" db="EMBL/GenBank/DDBJ databases">
        <title>Escherichia alba sp. nov. isolated from the gut of plastic-eating superworms Zophobas atratus.</title>
        <authorList>
            <person name="Yang Y."/>
        </authorList>
    </citation>
    <scope>NUCLEOTIDE SEQUENCE [LARGE SCALE GENOMIC DNA]</scope>
    <source>
        <strain evidence="2">BIT-B35</strain>
    </source>
</reference>
<evidence type="ECO:0008006" key="3">
    <source>
        <dbReference type="Google" id="ProtNLM"/>
    </source>
</evidence>
<dbReference type="AlphaFoldDB" id="A0A6L6IW54"/>
<evidence type="ECO:0000313" key="2">
    <source>
        <dbReference type="Proteomes" id="UP000477739"/>
    </source>
</evidence>
<dbReference type="EMBL" id="WMJZ01000111">
    <property type="protein sequence ID" value="MTH48963.1"/>
    <property type="molecule type" value="Genomic_DNA"/>
</dbReference>
<protein>
    <recommendedName>
        <fullName evidence="3">Tle cognate immunity protein 4 C-terminal domain-containing protein</fullName>
    </recommendedName>
</protein>
<dbReference type="Proteomes" id="UP000477739">
    <property type="component" value="Unassembled WGS sequence"/>
</dbReference>